<evidence type="ECO:0000313" key="4">
    <source>
        <dbReference type="RefSeq" id="XP_016990995.1"/>
    </source>
</evidence>
<feature type="signal peptide" evidence="1">
    <location>
        <begin position="1"/>
        <end position="19"/>
    </location>
</feature>
<reference evidence="4" key="2">
    <citation type="submission" date="2025-04" db="UniProtKB">
        <authorList>
            <consortium name="RefSeq"/>
        </authorList>
    </citation>
    <scope>IDENTIFICATION</scope>
</reference>
<dbReference type="OrthoDB" id="7941213at2759"/>
<keyword evidence="1" id="KW-0732">Signal</keyword>
<dbReference type="Pfam" id="PF06477">
    <property type="entry name" value="DUF1091"/>
    <property type="match status" value="1"/>
</dbReference>
<keyword evidence="3" id="KW-1185">Reference proteome</keyword>
<evidence type="ECO:0000313" key="3">
    <source>
        <dbReference type="Proteomes" id="UP001652680"/>
    </source>
</evidence>
<feature type="chain" id="PRO_5027966748" evidence="1">
    <location>
        <begin position="20"/>
        <end position="178"/>
    </location>
</feature>
<dbReference type="InterPro" id="IPR010512">
    <property type="entry name" value="DUF1091"/>
</dbReference>
<dbReference type="Proteomes" id="UP001652680">
    <property type="component" value="Unassembled WGS sequence"/>
</dbReference>
<accession>A0A6P4FKF6</accession>
<organism evidence="4">
    <name type="scientific">Drosophila rhopaloa</name>
    <name type="common">Fruit fly</name>
    <dbReference type="NCBI Taxonomy" id="1041015"/>
    <lineage>
        <taxon>Eukaryota</taxon>
        <taxon>Metazoa</taxon>
        <taxon>Ecdysozoa</taxon>
        <taxon>Arthropoda</taxon>
        <taxon>Hexapoda</taxon>
        <taxon>Insecta</taxon>
        <taxon>Pterygota</taxon>
        <taxon>Neoptera</taxon>
        <taxon>Endopterygota</taxon>
        <taxon>Diptera</taxon>
        <taxon>Brachycera</taxon>
        <taxon>Muscomorpha</taxon>
        <taxon>Ephydroidea</taxon>
        <taxon>Drosophilidae</taxon>
        <taxon>Drosophila</taxon>
        <taxon>Sophophora</taxon>
    </lineage>
</organism>
<evidence type="ECO:0000313" key="2">
    <source>
        <dbReference type="EnsemblMetazoa" id="XP_016990995.1"/>
    </source>
</evidence>
<dbReference type="PANTHER" id="PTHR20898">
    <property type="entry name" value="DAEDALUS ON 3-RELATED-RELATED"/>
    <property type="match status" value="1"/>
</dbReference>
<protein>
    <submittedName>
        <fullName evidence="4">Uncharacterized protein LOC108052946</fullName>
    </submittedName>
</protein>
<dbReference type="GeneID" id="108052946"/>
<dbReference type="PANTHER" id="PTHR20898:SF0">
    <property type="entry name" value="DAEDALUS ON 3-RELATED"/>
    <property type="match status" value="1"/>
</dbReference>
<dbReference type="RefSeq" id="XP_016990995.1">
    <property type="nucleotide sequence ID" value="XM_017135506.1"/>
</dbReference>
<dbReference type="EnsemblMetazoa" id="XM_017135506.2">
    <property type="protein sequence ID" value="XP_016990995.1"/>
    <property type="gene ID" value="LOC108052946"/>
</dbReference>
<evidence type="ECO:0000256" key="1">
    <source>
        <dbReference type="SAM" id="SignalP"/>
    </source>
</evidence>
<dbReference type="AlphaFoldDB" id="A0A6P4FKF6"/>
<reference evidence="2" key="3">
    <citation type="submission" date="2025-05" db="UniProtKB">
        <authorList>
            <consortium name="EnsemblMetazoa"/>
        </authorList>
    </citation>
    <scope>IDENTIFICATION</scope>
</reference>
<sequence length="178" mass="21233">MRLFLYTLFILGSLKTILSHVTFTNLKCGSRDRNFMEFEKCDIKAVNRTHKYIDIYMNLFQKPVDNITVNVKLMRHDHGYKPFFVDLSFNACKFLKNQRQPVVKMFYDIYKNSSNINHTCPFDHDIILDHLWTGNLESDFSKYVPMMDGDYALFSEWSVNNIDRAFLNIYIRISDRQK</sequence>
<proteinExistence type="predicted"/>
<name>A0A6P4FKF6_DRORH</name>
<dbReference type="SMART" id="SM00697">
    <property type="entry name" value="DM8"/>
    <property type="match status" value="1"/>
</dbReference>
<gene>
    <name evidence="4" type="primary">LOC108052946</name>
    <name evidence="2" type="synonym">108052946</name>
</gene>
<reference evidence="3" key="1">
    <citation type="journal article" date="2021" name="Elife">
        <title>Highly contiguous assemblies of 101 drosophilid genomes.</title>
        <authorList>
            <person name="Kim B.Y."/>
            <person name="Wang J.R."/>
            <person name="Miller D.E."/>
            <person name="Barmina O."/>
            <person name="Delaney E."/>
            <person name="Thompson A."/>
            <person name="Comeault A.A."/>
            <person name="Peede D."/>
            <person name="D'Agostino E.R."/>
            <person name="Pelaez J."/>
            <person name="Aguilar J.M."/>
            <person name="Haji D."/>
            <person name="Matsunaga T."/>
            <person name="Armstrong E.E."/>
            <person name="Zych M."/>
            <person name="Ogawa Y."/>
            <person name="Stamenkovic-Radak M."/>
            <person name="Jelic M."/>
            <person name="Veselinovic M.S."/>
            <person name="Tanaskovic M."/>
            <person name="Eric P."/>
            <person name="Gao J.J."/>
            <person name="Katoh T.K."/>
            <person name="Toda M.J."/>
            <person name="Watabe H."/>
            <person name="Watada M."/>
            <person name="Davis J.S."/>
            <person name="Moyle L.C."/>
            <person name="Manoli G."/>
            <person name="Bertolini E."/>
            <person name="Kostal V."/>
            <person name="Hawley R.S."/>
            <person name="Takahashi A."/>
            <person name="Jones C.D."/>
            <person name="Price D.K."/>
            <person name="Whiteman N."/>
            <person name="Kopp A."/>
            <person name="Matute D.R."/>
            <person name="Petrov D.A."/>
        </authorList>
    </citation>
    <scope>NUCLEOTIDE SEQUENCE [LARGE SCALE GENOMIC DNA]</scope>
</reference>